<dbReference type="RefSeq" id="WP_338225303.1">
    <property type="nucleotide sequence ID" value="NZ_BTPD01000010.1"/>
</dbReference>
<gene>
    <name evidence="1" type="ORF">Aconfl_32370</name>
</gene>
<keyword evidence="2" id="KW-1185">Reference proteome</keyword>
<evidence type="ECO:0000313" key="1">
    <source>
        <dbReference type="EMBL" id="GMQ30594.1"/>
    </source>
</evidence>
<organism evidence="1 2">
    <name type="scientific">Algoriphagus confluentis</name>
    <dbReference type="NCBI Taxonomy" id="1697556"/>
    <lineage>
        <taxon>Bacteria</taxon>
        <taxon>Pseudomonadati</taxon>
        <taxon>Bacteroidota</taxon>
        <taxon>Cytophagia</taxon>
        <taxon>Cytophagales</taxon>
        <taxon>Cyclobacteriaceae</taxon>
        <taxon>Algoriphagus</taxon>
    </lineage>
</organism>
<dbReference type="EMBL" id="BTPD01000010">
    <property type="protein sequence ID" value="GMQ30594.1"/>
    <property type="molecule type" value="Genomic_DNA"/>
</dbReference>
<dbReference type="NCBIfam" id="TIGR04183">
    <property type="entry name" value="Por_Secre_tail"/>
    <property type="match status" value="1"/>
</dbReference>
<evidence type="ECO:0008006" key="3">
    <source>
        <dbReference type="Google" id="ProtNLM"/>
    </source>
</evidence>
<dbReference type="Proteomes" id="UP001338309">
    <property type="component" value="Unassembled WGS sequence"/>
</dbReference>
<accession>A0ABQ6PRJ4</accession>
<sequence>MKNHLIKPLLFAVKWIILVIISHSTFAQEVDNKRCPQIYKRNNGNGQRITEFASNISPVSSYFLNALTKNYEGTFTFGWGGQILFPPVVTKSWITDTSGATRLDWTFGNNDTGSPFNPPGVPNSNQVSYNFHNSNLPTAGVITIEFSDPQDNLPICICSYPLTNGNATDIQLIGEENLRVSSGSDGGLESKSLGTAVVEQIFSKYQKGNMVLNYQRQPSLKNYRTARTQGFTLDSFIPNEDQLGEEYTGYITSPTELLDITNAEEVVSVDYLKEGNNFATLFATATSGVIYEHSKYVCDRLKGSEVLAIDSLQVGNYKLIRSLLNPPSGLNEYAISFSVGFNQNGSEFHLQSAWLLEDYQPEEKFFNFQLWSADAKVLQRMVEAVIESFESKGTIFQTVAKTQPGIFVSKSVRKSSDPSKVELTIWNRTHQSSVQLISTSKRNESSNEMLTETKEVALTPMGIQKIEWDAQDYAESSLELLSSTKQDYIYESDGLWASFVPSGGQVRVFDIQNQNELQAKEGTYPVWRNVQFESSGTDYATVYKTVKGGGATADLSSFNYLNFEAYGTGSLTIRLIKKSVQNFEDHYSYTIALSPNSRTYSLPLSSFQSPKMNTPVQLNDLVILSFTVESKDELQVQLKSINFAREKELVNTNPLQLQACPNPVSSQTTLVFESAVGGPMDLGLFSIDSGRLIQNQTIETKAGSNSTLLTLSPDVKKGIYILRLSSNRELLTTKLLVQ</sequence>
<dbReference type="InterPro" id="IPR026444">
    <property type="entry name" value="Secre_tail"/>
</dbReference>
<dbReference type="InterPro" id="IPR008979">
    <property type="entry name" value="Galactose-bd-like_sf"/>
</dbReference>
<dbReference type="SUPFAM" id="SSF49785">
    <property type="entry name" value="Galactose-binding domain-like"/>
    <property type="match status" value="1"/>
</dbReference>
<comment type="caution">
    <text evidence="1">The sequence shown here is derived from an EMBL/GenBank/DDBJ whole genome shotgun (WGS) entry which is preliminary data.</text>
</comment>
<name>A0ABQ6PRJ4_9BACT</name>
<evidence type="ECO:0000313" key="2">
    <source>
        <dbReference type="Proteomes" id="UP001338309"/>
    </source>
</evidence>
<proteinExistence type="predicted"/>
<reference evidence="1 2" key="1">
    <citation type="submission" date="2023-08" db="EMBL/GenBank/DDBJ databases">
        <title>Draft genome sequence of Algoriphagus confluentis.</title>
        <authorList>
            <person name="Takatani N."/>
            <person name="Hosokawa M."/>
            <person name="Sawabe T."/>
        </authorList>
    </citation>
    <scope>NUCLEOTIDE SEQUENCE [LARGE SCALE GENOMIC DNA]</scope>
    <source>
        <strain evidence="1 2">NBRC 111222</strain>
    </source>
</reference>
<protein>
    <recommendedName>
        <fullName evidence="3">T9SS type A sorting domain-containing protein</fullName>
    </recommendedName>
</protein>